<name>A0ABN8N116_9CNID</name>
<evidence type="ECO:0000256" key="3">
    <source>
        <dbReference type="ARBA" id="ARBA00023212"/>
    </source>
</evidence>
<dbReference type="InterPro" id="IPR001611">
    <property type="entry name" value="Leu-rich_rpt"/>
</dbReference>
<gene>
    <name evidence="5" type="ORF">PEVE_00040109</name>
</gene>
<comment type="caution">
    <text evidence="5">The sequence shown here is derived from an EMBL/GenBank/DDBJ whole genome shotgun (WGS) entry which is preliminary data.</text>
</comment>
<reference evidence="5 6" key="1">
    <citation type="submission" date="2022-05" db="EMBL/GenBank/DDBJ databases">
        <authorList>
            <consortium name="Genoscope - CEA"/>
            <person name="William W."/>
        </authorList>
    </citation>
    <scope>NUCLEOTIDE SEQUENCE [LARGE SCALE GENOMIC DNA]</scope>
</reference>
<organism evidence="5 6">
    <name type="scientific">Porites evermanni</name>
    <dbReference type="NCBI Taxonomy" id="104178"/>
    <lineage>
        <taxon>Eukaryota</taxon>
        <taxon>Metazoa</taxon>
        <taxon>Cnidaria</taxon>
        <taxon>Anthozoa</taxon>
        <taxon>Hexacorallia</taxon>
        <taxon>Scleractinia</taxon>
        <taxon>Fungiina</taxon>
        <taxon>Poritidae</taxon>
        <taxon>Porites</taxon>
    </lineage>
</organism>
<evidence type="ECO:0000313" key="5">
    <source>
        <dbReference type="EMBL" id="CAH3040739.1"/>
    </source>
</evidence>
<dbReference type="SMART" id="SM00368">
    <property type="entry name" value="LRR_RI"/>
    <property type="match status" value="5"/>
</dbReference>
<evidence type="ECO:0000256" key="2">
    <source>
        <dbReference type="ARBA" id="ARBA00022490"/>
    </source>
</evidence>
<comment type="subcellular location">
    <subcellularLocation>
        <location evidence="1">Cytoplasm</location>
        <location evidence="1">Cytoskeleton</location>
    </subcellularLocation>
</comment>
<evidence type="ECO:0000256" key="1">
    <source>
        <dbReference type="ARBA" id="ARBA00004245"/>
    </source>
</evidence>
<dbReference type="InterPro" id="IPR032675">
    <property type="entry name" value="LRR_dom_sf"/>
</dbReference>
<dbReference type="SUPFAM" id="SSF52047">
    <property type="entry name" value="RNI-like"/>
    <property type="match status" value="2"/>
</dbReference>
<dbReference type="InterPro" id="IPR052410">
    <property type="entry name" value="DRC5"/>
</dbReference>
<keyword evidence="3" id="KW-0206">Cytoskeleton</keyword>
<evidence type="ECO:0000313" key="6">
    <source>
        <dbReference type="Proteomes" id="UP001159427"/>
    </source>
</evidence>
<keyword evidence="2" id="KW-0963">Cytoplasm</keyword>
<keyword evidence="6" id="KW-1185">Reference proteome</keyword>
<dbReference type="PROSITE" id="PS50181">
    <property type="entry name" value="FBOX"/>
    <property type="match status" value="1"/>
</dbReference>
<dbReference type="InterPro" id="IPR001810">
    <property type="entry name" value="F-box_dom"/>
</dbReference>
<dbReference type="Proteomes" id="UP001159427">
    <property type="component" value="Unassembled WGS sequence"/>
</dbReference>
<dbReference type="EMBL" id="CALNXI010000723">
    <property type="protein sequence ID" value="CAH3040739.1"/>
    <property type="molecule type" value="Genomic_DNA"/>
</dbReference>
<dbReference type="Pfam" id="PF13516">
    <property type="entry name" value="LRR_6"/>
    <property type="match status" value="2"/>
</dbReference>
<sequence length="889" mass="100112">MFVTRSHSDTLHNMADNCEYVAHFPKLEDLCVQFIRVNVKYWKPEEFLGIPGHLLLPILENLDPLEIEKLEDSSIFKAMRIDTNPLWRNIYTAKWPRKSKWPEVYFKTKGITREQELWKIYYLQRLLQEALNGCNVSGLKICSSSAESDDYRLQNIISACARYAAYLRIYNPSIIYLAKNWDIVEQLAECVEFLEIFMLRNNGVEPLCHLLQVFISKRLKSIGFCFCKVNSVELWSKIFCSLLPLQENGCNIADIEKEESVPFEDNDNPHQSLPWKLINEMGNCTSPPSVLDDVNIYEFTDDDLSVFPKSTSFKRLINPCSLRRSSRSGLEKLRHKSTCNHGRDCREVPRELLQVNDSQQDTDKTSDHCQVIPKAIKPTKPLSLFHSLSNVGCSLVHFELTAFWLHQDLLELFVNSLKCWTNLKSLTLEDNGLSFQPLSLSQKLMDTLYLLCTQGELHCLKITNNLVSDSITKFLVERLIGSFCWKCNQESKSLTKFKLSSFQVSEAFCAHLRTAIKDVCFCSLKNLEASSTHKSKTTDSEDSIEPECMDLGISLGSKRKTKFQVPVKNERFTLHNGSCVNNEVDNCQEEYSIRETCSCHESFNEPGNGDLNFINRNDNCTKTAFEQNYPGSFEAASNMANFTEIPALDSSKIIQFNGCNSKEFVGIQELRLTCPVGDRGASLISDGLQSNSSLLSLSLVNCNISTAGLGDIFNAITGHRSLKHLSVKGNRYDPSRNNKLTEMLTINKTLTDLNLSSCGLGVSDSEFFGDIIHALCINSTLTSLKLGENILGDAHIAALSQVFIHPSKTSGINKLELSNNPISLEGLSVLASSLECIKPRKLDELKLTAANILGSKPHQVLSNLQCVVHTLIVEHLDKATLFADFLSQM</sequence>
<evidence type="ECO:0000259" key="4">
    <source>
        <dbReference type="PROSITE" id="PS50181"/>
    </source>
</evidence>
<dbReference type="Gene3D" id="3.80.10.10">
    <property type="entry name" value="Ribonuclease Inhibitor"/>
    <property type="match status" value="3"/>
</dbReference>
<feature type="domain" description="F-box" evidence="4">
    <location>
        <begin position="44"/>
        <end position="90"/>
    </location>
</feature>
<protein>
    <recommendedName>
        <fullName evidence="4">F-box domain-containing protein</fullName>
    </recommendedName>
</protein>
<accession>A0ABN8N116</accession>
<dbReference type="PANTHER" id="PTHR24107">
    <property type="entry name" value="YNEIN REGULATORY COMPLEX SUBUNIT 5"/>
    <property type="match status" value="1"/>
</dbReference>
<proteinExistence type="predicted"/>